<reference evidence="2 3" key="1">
    <citation type="submission" date="2019-03" db="EMBL/GenBank/DDBJ databases">
        <title>Dyadobacter AR-3-6 sp. nov., isolated from arctic soil.</title>
        <authorList>
            <person name="Chaudhary D.K."/>
        </authorList>
    </citation>
    <scope>NUCLEOTIDE SEQUENCE [LARGE SCALE GENOMIC DNA]</scope>
    <source>
        <strain evidence="2 3">AR-3-6</strain>
    </source>
</reference>
<dbReference type="AlphaFoldDB" id="A0A4R5D4E6"/>
<dbReference type="SUPFAM" id="SSF52821">
    <property type="entry name" value="Rhodanese/Cell cycle control phosphatase"/>
    <property type="match status" value="1"/>
</dbReference>
<dbReference type="PANTHER" id="PTHR43031:SF7">
    <property type="entry name" value="NITRIC OXIDE REDUCTASE FLRD-NAD(+) REDUCTASE"/>
    <property type="match status" value="1"/>
</dbReference>
<evidence type="ECO:0000259" key="1">
    <source>
        <dbReference type="PROSITE" id="PS50206"/>
    </source>
</evidence>
<sequence length="104" mass="11181">MRIFSAIFGNSQTDLKDLVDNGALIVDVRSPQEFASGHIEGSVNMPLDRISSKAAFLKNGGKPVITCCRSGARSEMAAEVLKAGGVEVYNGGAWNKLRKKIQEL</sequence>
<dbReference type="Gene3D" id="3.40.250.10">
    <property type="entry name" value="Rhodanese-like domain"/>
    <property type="match status" value="1"/>
</dbReference>
<dbReference type="CDD" id="cd00158">
    <property type="entry name" value="RHOD"/>
    <property type="match status" value="1"/>
</dbReference>
<organism evidence="2 3">
    <name type="scientific">Dyadobacter psychrotolerans</name>
    <dbReference type="NCBI Taxonomy" id="2541721"/>
    <lineage>
        <taxon>Bacteria</taxon>
        <taxon>Pseudomonadati</taxon>
        <taxon>Bacteroidota</taxon>
        <taxon>Cytophagia</taxon>
        <taxon>Cytophagales</taxon>
        <taxon>Spirosomataceae</taxon>
        <taxon>Dyadobacter</taxon>
    </lineage>
</organism>
<dbReference type="PANTHER" id="PTHR43031">
    <property type="entry name" value="FAD-DEPENDENT OXIDOREDUCTASE"/>
    <property type="match status" value="1"/>
</dbReference>
<dbReference type="EMBL" id="SMFL01000029">
    <property type="protein sequence ID" value="TDE08166.1"/>
    <property type="molecule type" value="Genomic_DNA"/>
</dbReference>
<name>A0A4R5D4E6_9BACT</name>
<dbReference type="InterPro" id="IPR036873">
    <property type="entry name" value="Rhodanese-like_dom_sf"/>
</dbReference>
<dbReference type="Proteomes" id="UP000294850">
    <property type="component" value="Unassembled WGS sequence"/>
</dbReference>
<accession>A0A4R5D4E6</accession>
<proteinExistence type="predicted"/>
<dbReference type="InterPro" id="IPR001763">
    <property type="entry name" value="Rhodanese-like_dom"/>
</dbReference>
<comment type="caution">
    <text evidence="2">The sequence shown here is derived from an EMBL/GenBank/DDBJ whole genome shotgun (WGS) entry which is preliminary data.</text>
</comment>
<feature type="domain" description="Rhodanese" evidence="1">
    <location>
        <begin position="19"/>
        <end position="103"/>
    </location>
</feature>
<keyword evidence="3" id="KW-1185">Reference proteome</keyword>
<evidence type="ECO:0000313" key="3">
    <source>
        <dbReference type="Proteomes" id="UP000294850"/>
    </source>
</evidence>
<protein>
    <submittedName>
        <fullName evidence="2">Rhodanese-like domain-containing protein</fullName>
    </submittedName>
</protein>
<dbReference type="Pfam" id="PF00581">
    <property type="entry name" value="Rhodanese"/>
    <property type="match status" value="1"/>
</dbReference>
<dbReference type="SMART" id="SM00450">
    <property type="entry name" value="RHOD"/>
    <property type="match status" value="1"/>
</dbReference>
<gene>
    <name evidence="2" type="ORF">E0F88_33150</name>
</gene>
<dbReference type="OrthoDB" id="9808735at2"/>
<evidence type="ECO:0000313" key="2">
    <source>
        <dbReference type="EMBL" id="TDE08166.1"/>
    </source>
</evidence>
<dbReference type="InterPro" id="IPR050229">
    <property type="entry name" value="GlpE_sulfurtransferase"/>
</dbReference>
<dbReference type="RefSeq" id="WP_131963035.1">
    <property type="nucleotide sequence ID" value="NZ_SMFL01000029.1"/>
</dbReference>
<dbReference type="PROSITE" id="PS50206">
    <property type="entry name" value="RHODANESE_3"/>
    <property type="match status" value="1"/>
</dbReference>